<protein>
    <submittedName>
        <fullName evidence="2">Bacterial alpha-L-rhamnosidase</fullName>
    </submittedName>
</protein>
<sequence length="884" mass="99286">MHSVPISTSSSGKLIFQSERFAVFSNKVVQDNYEARALSRTELISNYKSPANTHKSPRIYFKFSLNGFDNEMEWGEDHIIHCLATNGICEAPIIKFGQRFIDTSPVPADAMLAPHTRLKLRLDLREVLTSFQQKGFFTTYNGTKIFRHDFKGVFVAGSVPPLSWNFDRLGFQKDVQLHDADGSGIYEIELTLNPPDEPDVPIRRWELSRNIADYPQYESDYTLLDALYNLSLEEMEKDVEPDNTFRTGLEWAGVWTRDVSYSTILAMAVLRPDIAQNSLLHKVKNNRIIQDTGTGGAYPVSTDRQIWAVAAWEIFKVTGDQGWLQTAYTIIRQSITDDEHNIYDGQTGLVRGESSFLDWREQTYPDWMQPADIFESICLSTNAVHYAANWVLAQMAELLGDKPAAVKYAEQAEDIKTEINDRLWLPEKKYYGQYLYGRLFKTLSPRADALGEALCVLFNIADPAQQQEIVANTPVNHFGTTNIYPQIPDIPPYHNNAVWPFVQAFWTMATAKAGNENALMQGLAALYRPTALFLTNKENYVASDGDFAGTEINSDEMLWSLSGNLSAVYKILFGLEFGPDKLIFKPFVPAALKGNHKLTNFRYRQAQLDIHLTGYGNIIRSVSLNDQILDTPEIPATLMGKNIIRITLANATPASGPFNLAPELFSPAAPFVTYQDQVLSWLPVPGAAYYKVLKNGKVFANIQQNQVQITPEEVAEYQVIAVDNLNVESFASEPLLVVPPDKTWIYEAEDFGESGEMVSTDYSGNGFAEISQQLNRQLVFTVNLPIGGRYALDFRYANGNGPVNTNNKCALRTLKFEADVLGTVVFPQRGDNHWADWGYSNAILAHLPPGNHQICLSFEPANENMDGEINQALIDYLRIIKVDA</sequence>
<dbReference type="InterPro" id="IPR012341">
    <property type="entry name" value="6hp_glycosidase-like_sf"/>
</dbReference>
<dbReference type="InterPro" id="IPR008979">
    <property type="entry name" value="Galactose-bd-like_sf"/>
</dbReference>
<organism evidence="2 3">
    <name type="scientific">Adhaeribacter rhizoryzae</name>
    <dbReference type="NCBI Taxonomy" id="2607907"/>
    <lineage>
        <taxon>Bacteria</taxon>
        <taxon>Pseudomonadati</taxon>
        <taxon>Bacteroidota</taxon>
        <taxon>Cytophagia</taxon>
        <taxon>Cytophagales</taxon>
        <taxon>Hymenobacteraceae</taxon>
        <taxon>Adhaeribacter</taxon>
    </lineage>
</organism>
<dbReference type="SUPFAM" id="SSF49785">
    <property type="entry name" value="Galactose-binding domain-like"/>
    <property type="match status" value="1"/>
</dbReference>
<gene>
    <name evidence="2" type="ORF">F0145_16350</name>
</gene>
<evidence type="ECO:0000313" key="2">
    <source>
        <dbReference type="EMBL" id="KAA5543489.1"/>
    </source>
</evidence>
<dbReference type="InterPro" id="IPR008928">
    <property type="entry name" value="6-hairpin_glycosidase_sf"/>
</dbReference>
<dbReference type="InterPro" id="IPR005084">
    <property type="entry name" value="CBM6"/>
</dbReference>
<keyword evidence="3" id="KW-1185">Reference proteome</keyword>
<dbReference type="RefSeq" id="WP_150089861.1">
    <property type="nucleotide sequence ID" value="NZ_VWSF01000013.1"/>
</dbReference>
<evidence type="ECO:0000259" key="1">
    <source>
        <dbReference type="PROSITE" id="PS51175"/>
    </source>
</evidence>
<comment type="caution">
    <text evidence="2">The sequence shown here is derived from an EMBL/GenBank/DDBJ whole genome shotgun (WGS) entry which is preliminary data.</text>
</comment>
<name>A0A5M6DBP8_9BACT</name>
<reference evidence="2 3" key="1">
    <citation type="submission" date="2019-09" db="EMBL/GenBank/DDBJ databases">
        <title>Genome sequence and assembly of Adhaeribacter sp.</title>
        <authorList>
            <person name="Chhetri G."/>
        </authorList>
    </citation>
    <scope>NUCLEOTIDE SEQUENCE [LARGE SCALE GENOMIC DNA]</scope>
    <source>
        <strain evidence="2 3">DK36</strain>
    </source>
</reference>
<dbReference type="EMBL" id="VWSF01000013">
    <property type="protein sequence ID" value="KAA5543489.1"/>
    <property type="molecule type" value="Genomic_DNA"/>
</dbReference>
<dbReference type="PROSITE" id="PS51175">
    <property type="entry name" value="CBM6"/>
    <property type="match status" value="1"/>
</dbReference>
<evidence type="ECO:0000313" key="3">
    <source>
        <dbReference type="Proteomes" id="UP000323426"/>
    </source>
</evidence>
<dbReference type="GO" id="GO:0030246">
    <property type="term" value="F:carbohydrate binding"/>
    <property type="evidence" value="ECO:0007669"/>
    <property type="project" value="InterPro"/>
</dbReference>
<proteinExistence type="predicted"/>
<dbReference type="InterPro" id="IPR035396">
    <property type="entry name" value="Bac_rhamnosid6H"/>
</dbReference>
<dbReference type="Pfam" id="PF17389">
    <property type="entry name" value="Bac_rhamnosid6H"/>
    <property type="match status" value="1"/>
</dbReference>
<dbReference type="Proteomes" id="UP000323426">
    <property type="component" value="Unassembled WGS sequence"/>
</dbReference>
<dbReference type="SUPFAM" id="SSF48208">
    <property type="entry name" value="Six-hairpin glycosidases"/>
    <property type="match status" value="1"/>
</dbReference>
<dbReference type="Gene3D" id="2.60.120.260">
    <property type="entry name" value="Galactose-binding domain-like"/>
    <property type="match status" value="1"/>
</dbReference>
<dbReference type="GO" id="GO:0005975">
    <property type="term" value="P:carbohydrate metabolic process"/>
    <property type="evidence" value="ECO:0007669"/>
    <property type="project" value="InterPro"/>
</dbReference>
<accession>A0A5M6DBP8</accession>
<dbReference type="Gene3D" id="1.50.10.10">
    <property type="match status" value="1"/>
</dbReference>
<dbReference type="AlphaFoldDB" id="A0A5M6DBP8"/>
<feature type="domain" description="CBM6" evidence="1">
    <location>
        <begin position="744"/>
        <end position="880"/>
    </location>
</feature>